<comment type="caution">
    <text evidence="1">The sequence shown here is derived from an EMBL/GenBank/DDBJ whole genome shotgun (WGS) entry which is preliminary data.</text>
</comment>
<proteinExistence type="predicted"/>
<sequence length="301" mass="34231">MCPASLVFSSAINPRFGSGLYDDDTGESSIMFSILHHRSIPANPVGIDWLKKLAVIVNRYDCMRAMYYRANCKILAMKNKNRKEFCPLLWPAYTFDRAHFFASFPKLMILHFLDGQQIFNTSEKDDLSKDIEIHLPKSFIYIIYLVECENKQEMQLQMELLICPIAVKHAPSEYTSGSDEDFVSHCDCLSIAMLMNAMSGKGFWLLTSATHRLDVAVICKELRACGVGPPNRMTKAKRGATCPFCIAPDILKIRGNALTEFEGLFLDCVKNHFKIEEQRQMCRGPHRKYRGLPSQQSPAEI</sequence>
<keyword evidence="2" id="KW-1185">Reference proteome</keyword>
<dbReference type="AlphaFoldDB" id="A0AA39R1C8"/>
<evidence type="ECO:0000313" key="2">
    <source>
        <dbReference type="Proteomes" id="UP001166286"/>
    </source>
</evidence>
<gene>
    <name evidence="1" type="ORF">JMJ35_004098</name>
</gene>
<dbReference type="Proteomes" id="UP001166286">
    <property type="component" value="Unassembled WGS sequence"/>
</dbReference>
<accession>A0AA39R1C8</accession>
<dbReference type="EMBL" id="JAFEKC020000008">
    <property type="protein sequence ID" value="KAK0513112.1"/>
    <property type="molecule type" value="Genomic_DNA"/>
</dbReference>
<evidence type="ECO:0000313" key="1">
    <source>
        <dbReference type="EMBL" id="KAK0513112.1"/>
    </source>
</evidence>
<organism evidence="1 2">
    <name type="scientific">Cladonia borealis</name>
    <dbReference type="NCBI Taxonomy" id="184061"/>
    <lineage>
        <taxon>Eukaryota</taxon>
        <taxon>Fungi</taxon>
        <taxon>Dikarya</taxon>
        <taxon>Ascomycota</taxon>
        <taxon>Pezizomycotina</taxon>
        <taxon>Lecanoromycetes</taxon>
        <taxon>OSLEUM clade</taxon>
        <taxon>Lecanoromycetidae</taxon>
        <taxon>Lecanorales</taxon>
        <taxon>Lecanorineae</taxon>
        <taxon>Cladoniaceae</taxon>
        <taxon>Cladonia</taxon>
    </lineage>
</organism>
<name>A0AA39R1C8_9LECA</name>
<protein>
    <submittedName>
        <fullName evidence="1">Uncharacterized protein</fullName>
    </submittedName>
</protein>
<reference evidence="1" key="1">
    <citation type="submission" date="2023-03" db="EMBL/GenBank/DDBJ databases">
        <title>Complete genome of Cladonia borealis.</title>
        <authorList>
            <person name="Park H."/>
        </authorList>
    </citation>
    <scope>NUCLEOTIDE SEQUENCE</scope>
    <source>
        <strain evidence="1">ANT050790</strain>
    </source>
</reference>